<dbReference type="Pfam" id="PF06452">
    <property type="entry name" value="CBM9_1"/>
    <property type="match status" value="1"/>
</dbReference>
<evidence type="ECO:0000313" key="3">
    <source>
        <dbReference type="EMBL" id="HHE54888.1"/>
    </source>
</evidence>
<dbReference type="GO" id="GO:0030246">
    <property type="term" value="F:carbohydrate binding"/>
    <property type="evidence" value="ECO:0007669"/>
    <property type="project" value="InterPro"/>
</dbReference>
<dbReference type="InterPro" id="IPR026444">
    <property type="entry name" value="Secre_tail"/>
</dbReference>
<dbReference type="GO" id="GO:0016052">
    <property type="term" value="P:carbohydrate catabolic process"/>
    <property type="evidence" value="ECO:0007669"/>
    <property type="project" value="InterPro"/>
</dbReference>
<evidence type="ECO:0000259" key="1">
    <source>
        <dbReference type="Pfam" id="PF06452"/>
    </source>
</evidence>
<comment type="caution">
    <text evidence="3">The sequence shown here is derived from an EMBL/GenBank/DDBJ whole genome shotgun (WGS) entry which is preliminary data.</text>
</comment>
<evidence type="ECO:0000259" key="2">
    <source>
        <dbReference type="Pfam" id="PF13860"/>
    </source>
</evidence>
<dbReference type="EMBL" id="DRTD01000281">
    <property type="protein sequence ID" value="HHE54888.1"/>
    <property type="molecule type" value="Genomic_DNA"/>
</dbReference>
<proteinExistence type="predicted"/>
<organism evidence="3">
    <name type="scientific">Caldithrix abyssi</name>
    <dbReference type="NCBI Taxonomy" id="187145"/>
    <lineage>
        <taxon>Bacteria</taxon>
        <taxon>Pseudomonadati</taxon>
        <taxon>Calditrichota</taxon>
        <taxon>Calditrichia</taxon>
        <taxon>Calditrichales</taxon>
        <taxon>Calditrichaceae</taxon>
        <taxon>Caldithrix</taxon>
    </lineage>
</organism>
<name>A0A7V5H5K2_CALAY</name>
<dbReference type="Pfam" id="PF13860">
    <property type="entry name" value="FlgD_ig"/>
    <property type="match status" value="1"/>
</dbReference>
<reference evidence="3" key="1">
    <citation type="journal article" date="2020" name="mSystems">
        <title>Genome- and Community-Level Interaction Insights into Carbon Utilization and Element Cycling Functions of Hydrothermarchaeota in Hydrothermal Sediment.</title>
        <authorList>
            <person name="Zhou Z."/>
            <person name="Liu Y."/>
            <person name="Xu W."/>
            <person name="Pan J."/>
            <person name="Luo Z.H."/>
            <person name="Li M."/>
        </authorList>
    </citation>
    <scope>NUCLEOTIDE SEQUENCE [LARGE SCALE GENOMIC DNA]</scope>
    <source>
        <strain evidence="3">HyVt-76</strain>
    </source>
</reference>
<dbReference type="AlphaFoldDB" id="A0A7V5H5K2"/>
<dbReference type="NCBIfam" id="TIGR04183">
    <property type="entry name" value="Por_Secre_tail"/>
    <property type="match status" value="1"/>
</dbReference>
<feature type="domain" description="FlgD/Vpr Ig-like" evidence="2">
    <location>
        <begin position="432"/>
        <end position="488"/>
    </location>
</feature>
<gene>
    <name evidence="3" type="ORF">ENL21_03840</name>
</gene>
<accession>A0A7V5H5K2</accession>
<dbReference type="Gene3D" id="2.60.40.1190">
    <property type="match status" value="1"/>
</dbReference>
<feature type="domain" description="Carbohydrate-binding" evidence="1">
    <location>
        <begin position="211"/>
        <end position="394"/>
    </location>
</feature>
<dbReference type="Proteomes" id="UP000886111">
    <property type="component" value="Unassembled WGS sequence"/>
</dbReference>
<dbReference type="SUPFAM" id="SSF49344">
    <property type="entry name" value="CBD9-like"/>
    <property type="match status" value="1"/>
</dbReference>
<dbReference type="Gene3D" id="2.60.40.4070">
    <property type="match status" value="1"/>
</dbReference>
<protein>
    <submittedName>
        <fullName evidence="3">T9SS type A sorting domain-containing protein</fullName>
    </submittedName>
</protein>
<sequence>MSYDVLSHVNSGEVNPFVTATVGIQIYDVTEGSTWNGTVYWDNFTLIGVEEPKGTLVSPKVIVSVDTISTLVTTYQVANIQWIDNNLGSETYRVYMSEQPITDLNADGVIRIAREVPHGTEYWNYRPFTTDPKEMTLYFAVTAVSPEGDETPLTDDCKTGPITLISSPSAKAVYVKDFANDFVLDGLDTEFLPYGDYGLTPESASGRDAESWDLNSTDLMWNAIFIIDDDYLYISANVTDNDLNASGSDPIIGGQAWMGDALEFYLGFYDRRTLKQFHGYKDVMSPGTADYRISFTAWGEVQSASAAYEFPGLESTVFQSFLGDGYIIEARIALDSLALSDLEVVNGFSFPLRIDGTDLDPSDGDEERTLIAQWGGMGGNTEDWLRPSSWGILEVINGPTAVETEETTPMTFHLYENYPNPFNPSTKVVFDLPKTEQVNVAVYNILGQKVRVLASKKFTAGKHALRWDGKDDHGKAMSSGIYFLKFQSDSYSATQKMVLMK</sequence>
<dbReference type="GO" id="GO:0004553">
    <property type="term" value="F:hydrolase activity, hydrolyzing O-glycosyl compounds"/>
    <property type="evidence" value="ECO:0007669"/>
    <property type="project" value="InterPro"/>
</dbReference>
<dbReference type="InterPro" id="IPR010502">
    <property type="entry name" value="Carb-bd_dom_fam9"/>
</dbReference>
<dbReference type="InterPro" id="IPR025965">
    <property type="entry name" value="FlgD/Vpr_Ig-like"/>
</dbReference>